<gene>
    <name evidence="5" type="ORF">ACFSFY_13630</name>
</gene>
<evidence type="ECO:0000313" key="5">
    <source>
        <dbReference type="EMBL" id="MFD1929078.1"/>
    </source>
</evidence>
<dbReference type="SUPFAM" id="SSF56801">
    <property type="entry name" value="Acetyl-CoA synthetase-like"/>
    <property type="match status" value="1"/>
</dbReference>
<dbReference type="PRINTS" id="PR00154">
    <property type="entry name" value="AMPBINDING"/>
</dbReference>
<dbReference type="InterPro" id="IPR000873">
    <property type="entry name" value="AMP-dep_synth/lig_dom"/>
</dbReference>
<evidence type="ECO:0000259" key="4">
    <source>
        <dbReference type="Pfam" id="PF13193"/>
    </source>
</evidence>
<feature type="domain" description="AMP-dependent synthetase/ligase" evidence="3">
    <location>
        <begin position="11"/>
        <end position="375"/>
    </location>
</feature>
<dbReference type="InterPro" id="IPR025110">
    <property type="entry name" value="AMP-bd_C"/>
</dbReference>
<sequence length="516" mass="57647">MMMLSNIMNENIKEFDEYDFLYFGNRTYTNIEVDRLSTIFSNYLLSEVENSGDKVIVYLANCPEVIISYQAILKAGKVVVPVMYALNAKEIQYIIEDSNVNTIITSNALLENIVKVAEKTGKKLNVIVTDNIENDAAEGSVNIHELEKIYNHSKSQNREELNISEDDLAVILYTSGTTGQPKGVMLTHRNLYISAQSAARLMKAEMWKKPTLVALPLAHSFGFTAMNTYLFLGSSVVIIERFNADEIFKAVEKHKIRTFTAVPAMIYGMVMNPNIDSYDLSSLEGVLSSSAPLPLALMEAFTKKTGTEVWQGYGLSEASPVVSTQWRGATIKPGSVGLPIDIVRVKIINDEGEELPRNEVGELAVKGLNVTPGYYQLEEETAKTIVDGWLRTGDLARIDEDGDIFIVDRKKDIIIRGGLNIFPRDSEEIIMTHPDVLEVAVIGVPDEEMGERVVAYVVKRPESVITELNVISHSQEHLAKYKTPQEVVFVDQLPRNGVGKILKRKISELYQNKVMN</sequence>
<keyword evidence="6" id="KW-1185">Reference proteome</keyword>
<comment type="caution">
    <text evidence="5">The sequence shown here is derived from an EMBL/GenBank/DDBJ whole genome shotgun (WGS) entry which is preliminary data.</text>
</comment>
<name>A0ABW4SIE9_9BACL</name>
<dbReference type="Proteomes" id="UP001597218">
    <property type="component" value="Unassembled WGS sequence"/>
</dbReference>
<evidence type="ECO:0000313" key="6">
    <source>
        <dbReference type="Proteomes" id="UP001597218"/>
    </source>
</evidence>
<organism evidence="5 6">
    <name type="scientific">Sporosarcina siberiensis</name>
    <dbReference type="NCBI Taxonomy" id="1365606"/>
    <lineage>
        <taxon>Bacteria</taxon>
        <taxon>Bacillati</taxon>
        <taxon>Bacillota</taxon>
        <taxon>Bacilli</taxon>
        <taxon>Bacillales</taxon>
        <taxon>Caryophanaceae</taxon>
        <taxon>Sporosarcina</taxon>
    </lineage>
</organism>
<evidence type="ECO:0000256" key="1">
    <source>
        <dbReference type="ARBA" id="ARBA00006432"/>
    </source>
</evidence>
<evidence type="ECO:0000256" key="2">
    <source>
        <dbReference type="ARBA" id="ARBA00022598"/>
    </source>
</evidence>
<dbReference type="PANTHER" id="PTHR24096:SF149">
    <property type="entry name" value="AMP-BINDING DOMAIN-CONTAINING PROTEIN-RELATED"/>
    <property type="match status" value="1"/>
</dbReference>
<reference evidence="6" key="1">
    <citation type="journal article" date="2019" name="Int. J. Syst. Evol. Microbiol.">
        <title>The Global Catalogue of Microorganisms (GCM) 10K type strain sequencing project: providing services to taxonomists for standard genome sequencing and annotation.</title>
        <authorList>
            <consortium name="The Broad Institute Genomics Platform"/>
            <consortium name="The Broad Institute Genome Sequencing Center for Infectious Disease"/>
            <person name="Wu L."/>
            <person name="Ma J."/>
        </authorList>
    </citation>
    <scope>NUCLEOTIDE SEQUENCE [LARGE SCALE GENOMIC DNA]</scope>
    <source>
        <strain evidence="6">CGMCC 4.7177</strain>
    </source>
</reference>
<dbReference type="InterPro" id="IPR020845">
    <property type="entry name" value="AMP-binding_CS"/>
</dbReference>
<protein>
    <submittedName>
        <fullName evidence="5">Class I adenylate-forming enzyme family protein</fullName>
    </submittedName>
</protein>
<feature type="domain" description="AMP-binding enzyme C-terminal" evidence="4">
    <location>
        <begin position="427"/>
        <end position="500"/>
    </location>
</feature>
<dbReference type="PROSITE" id="PS00455">
    <property type="entry name" value="AMP_BINDING"/>
    <property type="match status" value="1"/>
</dbReference>
<keyword evidence="2" id="KW-0436">Ligase</keyword>
<dbReference type="InterPro" id="IPR020459">
    <property type="entry name" value="AMP-binding"/>
</dbReference>
<comment type="similarity">
    <text evidence="1">Belongs to the ATP-dependent AMP-binding enzyme family.</text>
</comment>
<dbReference type="Pfam" id="PF13193">
    <property type="entry name" value="AMP-binding_C"/>
    <property type="match status" value="1"/>
</dbReference>
<dbReference type="PANTHER" id="PTHR24096">
    <property type="entry name" value="LONG-CHAIN-FATTY-ACID--COA LIGASE"/>
    <property type="match status" value="1"/>
</dbReference>
<dbReference type="Pfam" id="PF00501">
    <property type="entry name" value="AMP-binding"/>
    <property type="match status" value="1"/>
</dbReference>
<dbReference type="Gene3D" id="3.40.50.12780">
    <property type="entry name" value="N-terminal domain of ligase-like"/>
    <property type="match status" value="1"/>
</dbReference>
<dbReference type="Gene3D" id="3.30.300.30">
    <property type="match status" value="1"/>
</dbReference>
<dbReference type="EMBL" id="JBHUGI010000032">
    <property type="protein sequence ID" value="MFD1929078.1"/>
    <property type="molecule type" value="Genomic_DNA"/>
</dbReference>
<accession>A0ABW4SIE9</accession>
<dbReference type="InterPro" id="IPR045851">
    <property type="entry name" value="AMP-bd_C_sf"/>
</dbReference>
<dbReference type="RefSeq" id="WP_381538893.1">
    <property type="nucleotide sequence ID" value="NZ_JBHUGI010000032.1"/>
</dbReference>
<dbReference type="InterPro" id="IPR042099">
    <property type="entry name" value="ANL_N_sf"/>
</dbReference>
<proteinExistence type="inferred from homology"/>
<evidence type="ECO:0000259" key="3">
    <source>
        <dbReference type="Pfam" id="PF00501"/>
    </source>
</evidence>